<keyword evidence="1" id="KW-0732">Signal</keyword>
<reference evidence="2 3" key="1">
    <citation type="submission" date="2020-08" db="EMBL/GenBank/DDBJ databases">
        <title>Genomic Encyclopedia of Type Strains, Phase III (KMG-III): the genomes of soil and plant-associated and newly described type strains.</title>
        <authorList>
            <person name="Whitman W."/>
        </authorList>
    </citation>
    <scope>NUCLEOTIDE SEQUENCE [LARGE SCALE GENOMIC DNA]</scope>
    <source>
        <strain evidence="2 3">CECT 3313</strain>
    </source>
</reference>
<proteinExistence type="predicted"/>
<dbReference type="EMBL" id="JACHJK010000027">
    <property type="protein sequence ID" value="MBB5932544.1"/>
    <property type="molecule type" value="Genomic_DNA"/>
</dbReference>
<evidence type="ECO:0000256" key="1">
    <source>
        <dbReference type="SAM" id="SignalP"/>
    </source>
</evidence>
<dbReference type="AlphaFoldDB" id="A0A7W9Q397"/>
<name>A0A7W9Q397_9ACTN</name>
<protein>
    <recommendedName>
        <fullName evidence="4">Chaplin domain-containing protein</fullName>
    </recommendedName>
</protein>
<evidence type="ECO:0000313" key="3">
    <source>
        <dbReference type="Proteomes" id="UP000585836"/>
    </source>
</evidence>
<organism evidence="2 3">
    <name type="scientific">Streptomyces echinatus</name>
    <dbReference type="NCBI Taxonomy" id="67293"/>
    <lineage>
        <taxon>Bacteria</taxon>
        <taxon>Bacillati</taxon>
        <taxon>Actinomycetota</taxon>
        <taxon>Actinomycetes</taxon>
        <taxon>Kitasatosporales</taxon>
        <taxon>Streptomycetaceae</taxon>
        <taxon>Streptomyces</taxon>
    </lineage>
</organism>
<keyword evidence="3" id="KW-1185">Reference proteome</keyword>
<dbReference type="RefSeq" id="WP_184975073.1">
    <property type="nucleotide sequence ID" value="NZ_BAAAWF010000079.1"/>
</dbReference>
<evidence type="ECO:0000313" key="2">
    <source>
        <dbReference type="EMBL" id="MBB5932544.1"/>
    </source>
</evidence>
<accession>A0A7W9Q397</accession>
<feature type="chain" id="PRO_5030526831" description="Chaplin domain-containing protein" evidence="1">
    <location>
        <begin position="22"/>
        <end position="65"/>
    </location>
</feature>
<gene>
    <name evidence="2" type="ORF">FHS34_008054</name>
</gene>
<sequence length="65" mass="5994">MAAGTVAVAAGAVTVGAPAQAAQASTTAHCPTSTSIALLPAGSGYLFPNLFASASACGFVNGGAP</sequence>
<dbReference type="Proteomes" id="UP000585836">
    <property type="component" value="Unassembled WGS sequence"/>
</dbReference>
<comment type="caution">
    <text evidence="2">The sequence shown here is derived from an EMBL/GenBank/DDBJ whole genome shotgun (WGS) entry which is preliminary data.</text>
</comment>
<evidence type="ECO:0008006" key="4">
    <source>
        <dbReference type="Google" id="ProtNLM"/>
    </source>
</evidence>
<feature type="signal peptide" evidence="1">
    <location>
        <begin position="1"/>
        <end position="21"/>
    </location>
</feature>